<dbReference type="RefSeq" id="XP_044543268.1">
    <property type="nucleotide sequence ID" value="XM_044686799.1"/>
</dbReference>
<dbReference type="Pfam" id="PF14559">
    <property type="entry name" value="TPR_19"/>
    <property type="match status" value="1"/>
</dbReference>
<keyword evidence="5" id="KW-1185">Reference proteome</keyword>
<dbReference type="PROSITE" id="PS50005">
    <property type="entry name" value="TPR"/>
    <property type="match status" value="2"/>
</dbReference>
<sequence>MLSQSTRRNLLFGFFSRPAGSKVLPQAKYASSSWLLNKSNQRTSNFQSSQQAFGFHSSLFVFKKEASSSSTTPTEIPTSEEPVVFGEFELGEAKKEVIEAVFRLFSKHGDVSSAQLYLRTWYNEIIPREKKLKLKKSKYDSSIDCLLYGYYGQSCKPSGEEQILSHELLTKSSKLFSELFLKDINDADLRENALENCPKGENSLLKKVRSRIEKLVLSEEGEKVLAEKFAISDRNDLIQRLERCDFITSVCLAMMYYHDEKMRDFSKSESFLLRALTYKPDDERCLLMFASLNEFTGNIKNAEQAYLLLSHYNPNDPDVLGDIAVFYRNMMHDRMKAKKYFNMALKLNPNHVNNLRNYAMYLFEEESNVEEALQLLEQAMGIVSTDYMTMSSYGMVLMVDAMNKPSSQANAIFKKARDVLKRSVQLNPFQSCTIIMNYAISERMCGNKIDARKAFDVAVKAFEEHESKTPNDSHVELFNNYGSFLFEEEHYQDAKDKFQKALSLNPNASEVHTNLALTYTKLNNLEQAEKHYRKATKDYDDTEINVVKHSLFNYAKFSWDHTKDLDKAKNLFTQLITICNQEGGEKNEDNSQYYEEYKQFLNATTGKKNK</sequence>
<evidence type="ECO:0000256" key="1">
    <source>
        <dbReference type="ARBA" id="ARBA00022803"/>
    </source>
</evidence>
<protein>
    <submittedName>
        <fullName evidence="4">Uncharacterized protein</fullName>
    </submittedName>
</protein>
<keyword evidence="1 3" id="KW-0802">TPR repeat</keyword>
<dbReference type="PANTHER" id="PTHR12558:SF13">
    <property type="entry name" value="CELL DIVISION CYCLE PROTEIN 27 HOMOLOG"/>
    <property type="match status" value="1"/>
</dbReference>
<dbReference type="PANTHER" id="PTHR12558">
    <property type="entry name" value="CELL DIVISION CYCLE 16,23,27"/>
    <property type="match status" value="1"/>
</dbReference>
<dbReference type="AlphaFoldDB" id="A0AA88GEU1"/>
<comment type="caution">
    <text evidence="4">The sequence shown here is derived from an EMBL/GenBank/DDBJ whole genome shotgun (WGS) entry which is preliminary data.</text>
</comment>
<dbReference type="PROSITE" id="PS50293">
    <property type="entry name" value="TPR_REGION"/>
    <property type="match status" value="1"/>
</dbReference>
<organism evidence="4 5">
    <name type="scientific">Naegleria lovaniensis</name>
    <name type="common">Amoeba</name>
    <dbReference type="NCBI Taxonomy" id="51637"/>
    <lineage>
        <taxon>Eukaryota</taxon>
        <taxon>Discoba</taxon>
        <taxon>Heterolobosea</taxon>
        <taxon>Tetramitia</taxon>
        <taxon>Eutetramitia</taxon>
        <taxon>Vahlkampfiidae</taxon>
        <taxon>Naegleria</taxon>
    </lineage>
</organism>
<dbReference type="EMBL" id="PYSW02000048">
    <property type="protein sequence ID" value="KAG2374094.1"/>
    <property type="molecule type" value="Genomic_DNA"/>
</dbReference>
<name>A0AA88GEU1_NAELO</name>
<evidence type="ECO:0000256" key="2">
    <source>
        <dbReference type="ARBA" id="ARBA00038210"/>
    </source>
</evidence>
<dbReference type="SUPFAM" id="SSF48452">
    <property type="entry name" value="TPR-like"/>
    <property type="match status" value="1"/>
</dbReference>
<proteinExistence type="inferred from homology"/>
<accession>A0AA88GEU1</accession>
<evidence type="ECO:0000313" key="5">
    <source>
        <dbReference type="Proteomes" id="UP000816034"/>
    </source>
</evidence>
<dbReference type="GeneID" id="68103627"/>
<comment type="similarity">
    <text evidence="2">Belongs to the APC3/CDC27 family.</text>
</comment>
<dbReference type="Gene3D" id="1.25.40.10">
    <property type="entry name" value="Tetratricopeptide repeat domain"/>
    <property type="match status" value="2"/>
</dbReference>
<dbReference type="Proteomes" id="UP000816034">
    <property type="component" value="Unassembled WGS sequence"/>
</dbReference>
<reference evidence="4 5" key="1">
    <citation type="journal article" date="2018" name="BMC Genomics">
        <title>The genome of Naegleria lovaniensis, the basis for a comparative approach to unravel pathogenicity factors of the human pathogenic amoeba N. fowleri.</title>
        <authorList>
            <person name="Liechti N."/>
            <person name="Schurch N."/>
            <person name="Bruggmann R."/>
            <person name="Wittwer M."/>
        </authorList>
    </citation>
    <scope>NUCLEOTIDE SEQUENCE [LARGE SCALE GENOMIC DNA]</scope>
    <source>
        <strain evidence="4 5">ATCC 30569</strain>
    </source>
</reference>
<evidence type="ECO:0000256" key="3">
    <source>
        <dbReference type="PROSITE-ProRule" id="PRU00339"/>
    </source>
</evidence>
<dbReference type="InterPro" id="IPR019734">
    <property type="entry name" value="TPR_rpt"/>
</dbReference>
<dbReference type="InterPro" id="IPR011990">
    <property type="entry name" value="TPR-like_helical_dom_sf"/>
</dbReference>
<feature type="repeat" description="TPR" evidence="3">
    <location>
        <begin position="509"/>
        <end position="542"/>
    </location>
</feature>
<feature type="repeat" description="TPR" evidence="3">
    <location>
        <begin position="475"/>
        <end position="508"/>
    </location>
</feature>
<evidence type="ECO:0000313" key="4">
    <source>
        <dbReference type="EMBL" id="KAG2374094.1"/>
    </source>
</evidence>
<dbReference type="SMART" id="SM00028">
    <property type="entry name" value="TPR"/>
    <property type="match status" value="5"/>
</dbReference>
<gene>
    <name evidence="4" type="ORF">C9374_011173</name>
</gene>